<keyword evidence="2" id="KW-1185">Reference proteome</keyword>
<dbReference type="EMBL" id="JAWDEY010000012">
    <property type="protein sequence ID" value="KAK6589415.1"/>
    <property type="molecule type" value="Genomic_DNA"/>
</dbReference>
<sequence>MSMHILGDNISSEVNINNNIPNECDKNLLLTDEFDIKKIIIDFKQESFLHLSDEKTEKILCLLTKGDCFLNTKLDNIIDSMKLSNLFELINKYFKLETCNNCINHGTLAFKVASELLITVPNSVYLFYISLTDKKESCALINLCSTFKRLFYNIDQDDLEIDNKKLIDMVINYIDTSIGEDILKEKDNSYHQKSAIVFEALSFIENMFITLDNLSYNYNSDLRMSENYLFCSKFIFNAFFPLIQAILSSKIMVDKNGKESIKMNELRIKILKIFERIIVSFYNTDLLKKFVVILNTKLIDDQSTIIESLMDIISPDFPNWYTKNYKIELKQDFYVTSLKLQYHTFSFILVLCNYFESTSMVDILLKVRKTYISMDDLPDFISKNNFCFSDITDKLEFDNTQSIFESSQESHNILPQYCNSIFNNFYYRIVSNALYNGFKLQQSTFDFSTIEKDYINDTIIGKETYNLIKLYKLKLDIFLTNVRIIAFVFNSVVIFSDNKLLNKDHKYKYPLHQAITPFTNFLVWICEFVFDYRKRIPQLFNILEEINMIKIRMPILTNRFTPKDDKMHDYCDKSQENRTQNIH</sequence>
<gene>
    <name evidence="1" type="ORF">RS030_203234</name>
</gene>
<accession>A0AAV9Y0X7</accession>
<dbReference type="AlphaFoldDB" id="A0AAV9Y0X7"/>
<organism evidence="1 2">
    <name type="scientific">Cryptosporidium xiaoi</name>
    <dbReference type="NCBI Taxonomy" id="659607"/>
    <lineage>
        <taxon>Eukaryota</taxon>
        <taxon>Sar</taxon>
        <taxon>Alveolata</taxon>
        <taxon>Apicomplexa</taxon>
        <taxon>Conoidasida</taxon>
        <taxon>Coccidia</taxon>
        <taxon>Eucoccidiorida</taxon>
        <taxon>Eimeriorina</taxon>
        <taxon>Cryptosporidiidae</taxon>
        <taxon>Cryptosporidium</taxon>
    </lineage>
</organism>
<proteinExistence type="predicted"/>
<name>A0AAV9Y0X7_9CRYT</name>
<evidence type="ECO:0000313" key="1">
    <source>
        <dbReference type="EMBL" id="KAK6589415.1"/>
    </source>
</evidence>
<reference evidence="1 2" key="1">
    <citation type="submission" date="2023-10" db="EMBL/GenBank/DDBJ databases">
        <title>Comparative genomics analysis reveals potential genetic determinants of host preference in Cryptosporidium xiaoi.</title>
        <authorList>
            <person name="Xiao L."/>
            <person name="Li J."/>
        </authorList>
    </citation>
    <scope>NUCLEOTIDE SEQUENCE [LARGE SCALE GENOMIC DNA]</scope>
    <source>
        <strain evidence="1 2">52996</strain>
    </source>
</reference>
<evidence type="ECO:0000313" key="2">
    <source>
        <dbReference type="Proteomes" id="UP001311799"/>
    </source>
</evidence>
<protein>
    <submittedName>
        <fullName evidence="1">Uncharacterized protein</fullName>
    </submittedName>
</protein>
<dbReference type="Proteomes" id="UP001311799">
    <property type="component" value="Unassembled WGS sequence"/>
</dbReference>
<comment type="caution">
    <text evidence="1">The sequence shown here is derived from an EMBL/GenBank/DDBJ whole genome shotgun (WGS) entry which is preliminary data.</text>
</comment>